<dbReference type="PANTHER" id="PTHR24198:SF165">
    <property type="entry name" value="ANKYRIN REPEAT-CONTAINING PROTEIN-RELATED"/>
    <property type="match status" value="1"/>
</dbReference>
<keyword evidence="2 3" id="KW-0040">ANK repeat</keyword>
<feature type="repeat" description="ANK" evidence="3">
    <location>
        <begin position="33"/>
        <end position="69"/>
    </location>
</feature>
<evidence type="ECO:0000256" key="3">
    <source>
        <dbReference type="PROSITE-ProRule" id="PRU00023"/>
    </source>
</evidence>
<evidence type="ECO:0000256" key="4">
    <source>
        <dbReference type="SAM" id="MobiDB-lite"/>
    </source>
</evidence>
<gene>
    <name evidence="5" type="ORF">PLOB_00030960</name>
</gene>
<reference evidence="5 6" key="1">
    <citation type="submission" date="2022-05" db="EMBL/GenBank/DDBJ databases">
        <authorList>
            <consortium name="Genoscope - CEA"/>
            <person name="William W."/>
        </authorList>
    </citation>
    <scope>NUCLEOTIDE SEQUENCE [LARGE SCALE GENOMIC DNA]</scope>
</reference>
<dbReference type="PROSITE" id="PS50088">
    <property type="entry name" value="ANK_REPEAT"/>
    <property type="match status" value="1"/>
</dbReference>
<dbReference type="EMBL" id="CALNXK010000004">
    <property type="protein sequence ID" value="CAH3036409.1"/>
    <property type="molecule type" value="Genomic_DNA"/>
</dbReference>
<protein>
    <submittedName>
        <fullName evidence="5">Uncharacterized protein</fullName>
    </submittedName>
</protein>
<feature type="compositionally biased region" description="Basic and acidic residues" evidence="4">
    <location>
        <begin position="194"/>
        <end position="203"/>
    </location>
</feature>
<feature type="compositionally biased region" description="Polar residues" evidence="4">
    <location>
        <begin position="413"/>
        <end position="423"/>
    </location>
</feature>
<accession>A0ABN8MUS3</accession>
<evidence type="ECO:0000256" key="2">
    <source>
        <dbReference type="ARBA" id="ARBA00023043"/>
    </source>
</evidence>
<evidence type="ECO:0000313" key="6">
    <source>
        <dbReference type="Proteomes" id="UP001159405"/>
    </source>
</evidence>
<dbReference type="SUPFAM" id="SSF48403">
    <property type="entry name" value="Ankyrin repeat"/>
    <property type="match status" value="1"/>
</dbReference>
<feature type="region of interest" description="Disordered" evidence="4">
    <location>
        <begin position="539"/>
        <end position="558"/>
    </location>
</feature>
<keyword evidence="6" id="KW-1185">Reference proteome</keyword>
<evidence type="ECO:0000313" key="5">
    <source>
        <dbReference type="EMBL" id="CAH3036409.1"/>
    </source>
</evidence>
<feature type="compositionally biased region" description="Basic and acidic residues" evidence="4">
    <location>
        <begin position="263"/>
        <end position="286"/>
    </location>
</feature>
<comment type="caution">
    <text evidence="5">The sequence shown here is derived from an EMBL/GenBank/DDBJ whole genome shotgun (WGS) entry which is preliminary data.</text>
</comment>
<name>A0ABN8MUS3_9CNID</name>
<organism evidence="5 6">
    <name type="scientific">Porites lobata</name>
    <dbReference type="NCBI Taxonomy" id="104759"/>
    <lineage>
        <taxon>Eukaryota</taxon>
        <taxon>Metazoa</taxon>
        <taxon>Cnidaria</taxon>
        <taxon>Anthozoa</taxon>
        <taxon>Hexacorallia</taxon>
        <taxon>Scleractinia</taxon>
        <taxon>Fungiina</taxon>
        <taxon>Poritidae</taxon>
        <taxon>Porites</taxon>
    </lineage>
</organism>
<dbReference type="Pfam" id="PF12796">
    <property type="entry name" value="Ank_2"/>
    <property type="match status" value="1"/>
</dbReference>
<dbReference type="Gene3D" id="1.25.40.20">
    <property type="entry name" value="Ankyrin repeat-containing domain"/>
    <property type="match status" value="1"/>
</dbReference>
<dbReference type="InterPro" id="IPR002110">
    <property type="entry name" value="Ankyrin_rpt"/>
</dbReference>
<dbReference type="Proteomes" id="UP001159405">
    <property type="component" value="Unassembled WGS sequence"/>
</dbReference>
<feature type="region of interest" description="Disordered" evidence="4">
    <location>
        <begin position="370"/>
        <end position="423"/>
    </location>
</feature>
<dbReference type="SMART" id="SM00248">
    <property type="entry name" value="ANK"/>
    <property type="match status" value="5"/>
</dbReference>
<feature type="region of interest" description="Disordered" evidence="4">
    <location>
        <begin position="194"/>
        <end position="226"/>
    </location>
</feature>
<feature type="compositionally biased region" description="Acidic residues" evidence="4">
    <location>
        <begin position="548"/>
        <end position="558"/>
    </location>
</feature>
<dbReference type="PANTHER" id="PTHR24198">
    <property type="entry name" value="ANKYRIN REPEAT AND PROTEIN KINASE DOMAIN-CONTAINING PROTEIN"/>
    <property type="match status" value="1"/>
</dbReference>
<feature type="compositionally biased region" description="Basic and acidic residues" evidence="4">
    <location>
        <begin position="380"/>
        <end position="391"/>
    </location>
</feature>
<dbReference type="InterPro" id="IPR036770">
    <property type="entry name" value="Ankyrin_rpt-contain_sf"/>
</dbReference>
<evidence type="ECO:0000256" key="1">
    <source>
        <dbReference type="ARBA" id="ARBA00022737"/>
    </source>
</evidence>
<keyword evidence="1" id="KW-0677">Repeat</keyword>
<proteinExistence type="predicted"/>
<feature type="region of interest" description="Disordered" evidence="4">
    <location>
        <begin position="245"/>
        <end position="286"/>
    </location>
</feature>
<sequence>MTALVKAIEQKRFKQAEFLLRRGENVNQQEKHSGTTPLLAVCFLDDENLACRIAKRLLRRGADVSLHDVNGMSPLMQASKLGKEKLVQALIESQECDFAAADSEGNTALIHSIEAGNSRITKAITEAMNFFDVRAADKANKNGETPLIRATKLKRNECKEVLLSDGKASPCARDFTLKLNAKEWELYLNRRKENGESEGKKSGDSNCNEKGIQPRTRGKRSTFNSRQDLVNTALPLRHSVSFIEQSKPGNRALTRRTKSAPLVKRERGESLANEKPRFKHKEEEKGVNKRLMPANENSSLPQKPLQDEKNPIQHSVALVTYTGSPDKHVQQLKMEPKGDCAKEGPPRTISGKKALKNYQSQLHQLFSLMTDQNSNSFRSPAKERSQEEKRSSRAKSAVSRESSKRHGSRRGSLMTQTAAHAQRRWSTTMTAINSLERFSSLYNRSDFQVLDKFVQRSRRGSLRSNPDLLGFTSPVSRTTRTSTVSPNLVKLDPNLSHSLPERRSLARVKTSKPKARLYTRHNSDSLISTGNLLSRFSGVPSTKTPVIEESEEGAAGDC</sequence>